<dbReference type="Proteomes" id="UP001207408">
    <property type="component" value="Unassembled WGS sequence"/>
</dbReference>
<dbReference type="EMBL" id="JAPDPI010000172">
    <property type="protein sequence ID" value="MCW3808175.1"/>
    <property type="molecule type" value="Genomic_DNA"/>
</dbReference>
<sequence length="111" mass="12832">IKELHLIKHIYQDLSFIHRKNDASKSLKAVALVPVSVTAYIDLTQMIIKHKNDSIIKIILPYPEMSEPNYLIEKMEVKKVKGFQIHIGKDLHAEVLSYLTEIVTRRKKAIV</sequence>
<dbReference type="RefSeq" id="WP_301202735.1">
    <property type="nucleotide sequence ID" value="NZ_JAPDPI010000171.1"/>
</dbReference>
<reference evidence="1" key="1">
    <citation type="submission" date="2022-10" db="EMBL/GenBank/DDBJ databases">
        <authorList>
            <person name="Yu W.X."/>
        </authorList>
    </citation>
    <scope>NUCLEOTIDE SEQUENCE</scope>
    <source>
        <strain evidence="1">D04</strain>
    </source>
</reference>
<gene>
    <name evidence="1" type="ORF">OM074_21350</name>
    <name evidence="2" type="ORF">OM074_21355</name>
</gene>
<dbReference type="AlphaFoldDB" id="A0AAE3MI62"/>
<protein>
    <submittedName>
        <fullName evidence="1">Uncharacterized protein</fullName>
    </submittedName>
</protein>
<evidence type="ECO:0000313" key="1">
    <source>
        <dbReference type="EMBL" id="MCW3808174.1"/>
    </source>
</evidence>
<feature type="non-terminal residue" evidence="1">
    <location>
        <position position="1"/>
    </location>
</feature>
<accession>A0AAE3MI62</accession>
<feature type="non-terminal residue" evidence="1">
    <location>
        <position position="111"/>
    </location>
</feature>
<dbReference type="InterPro" id="IPR025324">
    <property type="entry name" value="DUF4230"/>
</dbReference>
<keyword evidence="3" id="KW-1185">Reference proteome</keyword>
<dbReference type="EMBL" id="JAPDPI010000171">
    <property type="protein sequence ID" value="MCW3808174.1"/>
    <property type="molecule type" value="Genomic_DNA"/>
</dbReference>
<organism evidence="1 3">
    <name type="scientific">Plebeiibacterium marinum</name>
    <dbReference type="NCBI Taxonomy" id="2992111"/>
    <lineage>
        <taxon>Bacteria</taxon>
        <taxon>Pseudomonadati</taxon>
        <taxon>Bacteroidota</taxon>
        <taxon>Bacteroidia</taxon>
        <taxon>Marinilabiliales</taxon>
        <taxon>Marinilabiliaceae</taxon>
        <taxon>Plebeiibacterium</taxon>
    </lineage>
</organism>
<name>A0AAE3MI62_9BACT</name>
<comment type="caution">
    <text evidence="1">The sequence shown here is derived from an EMBL/GenBank/DDBJ whole genome shotgun (WGS) entry which is preliminary data.</text>
</comment>
<proteinExistence type="predicted"/>
<dbReference type="Pfam" id="PF14014">
    <property type="entry name" value="DUF4230"/>
    <property type="match status" value="1"/>
</dbReference>
<evidence type="ECO:0000313" key="2">
    <source>
        <dbReference type="EMBL" id="MCW3808175.1"/>
    </source>
</evidence>
<evidence type="ECO:0000313" key="3">
    <source>
        <dbReference type="Proteomes" id="UP001207408"/>
    </source>
</evidence>